<keyword evidence="3 9" id="KW-0812">Transmembrane</keyword>
<dbReference type="GO" id="GO:0006869">
    <property type="term" value="P:lipid transport"/>
    <property type="evidence" value="ECO:0007669"/>
    <property type="project" value="UniProtKB-KW"/>
</dbReference>
<dbReference type="OrthoDB" id="3358017at2759"/>
<dbReference type="InterPro" id="IPR007568">
    <property type="entry name" value="RTA1"/>
</dbReference>
<comment type="subcellular location">
    <subcellularLocation>
        <location evidence="1">Cell membrane</location>
        <topology evidence="1">Multi-pass membrane protein</topology>
    </subcellularLocation>
</comment>
<feature type="transmembrane region" description="Helical" evidence="9">
    <location>
        <begin position="36"/>
        <end position="54"/>
    </location>
</feature>
<dbReference type="GO" id="GO:0005886">
    <property type="term" value="C:plasma membrane"/>
    <property type="evidence" value="ECO:0007669"/>
    <property type="project" value="UniProtKB-SubCell"/>
</dbReference>
<comment type="function">
    <text evidence="7">Catalyzes the ATP-dependent translocation of sphingoid long-chain bases (LCBs) from the cytoplasmic site toward the extracytoplasmic side of the membrane (flip-flop). Involved in the establishment of the functional lipid asymmetry of the plasma membrane. Regulates intracellular levels of LCBs, sphingolipid precursors that are growth inhibitory at increased levels.</text>
</comment>
<feature type="transmembrane region" description="Helical" evidence="9">
    <location>
        <begin position="231"/>
        <end position="250"/>
    </location>
</feature>
<evidence type="ECO:0000256" key="2">
    <source>
        <dbReference type="ARBA" id="ARBA00009969"/>
    </source>
</evidence>
<accession>A0A1E4TC96</accession>
<dbReference type="Proteomes" id="UP000095023">
    <property type="component" value="Unassembled WGS sequence"/>
</dbReference>
<name>A0A1E4TC96_9ASCO</name>
<dbReference type="GO" id="GO:0000324">
    <property type="term" value="C:fungal-type vacuole"/>
    <property type="evidence" value="ECO:0007669"/>
    <property type="project" value="TreeGrafter"/>
</dbReference>
<comment type="similarity">
    <text evidence="2">Belongs to the lipid-translocating exporter (LTE) (TC 9.A.26.1) family.</text>
</comment>
<evidence type="ECO:0000256" key="9">
    <source>
        <dbReference type="SAM" id="Phobius"/>
    </source>
</evidence>
<evidence type="ECO:0000313" key="10">
    <source>
        <dbReference type="EMBL" id="ODV89347.1"/>
    </source>
</evidence>
<organism evidence="10 11">
    <name type="scientific">Tortispora caseinolytica NRRL Y-17796</name>
    <dbReference type="NCBI Taxonomy" id="767744"/>
    <lineage>
        <taxon>Eukaryota</taxon>
        <taxon>Fungi</taxon>
        <taxon>Dikarya</taxon>
        <taxon>Ascomycota</taxon>
        <taxon>Saccharomycotina</taxon>
        <taxon>Trigonopsidomycetes</taxon>
        <taxon>Trigonopsidales</taxon>
        <taxon>Trigonopsidaceae</taxon>
        <taxon>Tortispora</taxon>
    </lineage>
</organism>
<feature type="non-terminal residue" evidence="10">
    <location>
        <position position="1"/>
    </location>
</feature>
<keyword evidence="11" id="KW-1185">Reference proteome</keyword>
<feature type="transmembrane region" description="Helical" evidence="9">
    <location>
        <begin position="265"/>
        <end position="285"/>
    </location>
</feature>
<dbReference type="AlphaFoldDB" id="A0A1E4TC96"/>
<keyword evidence="6 9" id="KW-0472">Membrane</keyword>
<feature type="transmembrane region" description="Helical" evidence="9">
    <location>
        <begin position="111"/>
        <end position="129"/>
    </location>
</feature>
<evidence type="ECO:0000256" key="7">
    <source>
        <dbReference type="ARBA" id="ARBA00037472"/>
    </source>
</evidence>
<dbReference type="EMBL" id="KV453843">
    <property type="protein sequence ID" value="ODV89347.1"/>
    <property type="molecule type" value="Genomic_DNA"/>
</dbReference>
<feature type="transmembrane region" description="Helical" evidence="9">
    <location>
        <begin position="66"/>
        <end position="91"/>
    </location>
</feature>
<evidence type="ECO:0000256" key="1">
    <source>
        <dbReference type="ARBA" id="ARBA00004651"/>
    </source>
</evidence>
<evidence type="ECO:0000256" key="5">
    <source>
        <dbReference type="ARBA" id="ARBA00023055"/>
    </source>
</evidence>
<evidence type="ECO:0000256" key="6">
    <source>
        <dbReference type="ARBA" id="ARBA00023136"/>
    </source>
</evidence>
<feature type="transmembrane region" description="Helical" evidence="9">
    <location>
        <begin position="12"/>
        <end position="29"/>
    </location>
</feature>
<feature type="transmembrane region" description="Helical" evidence="9">
    <location>
        <begin position="149"/>
        <end position="173"/>
    </location>
</feature>
<evidence type="ECO:0000256" key="8">
    <source>
        <dbReference type="ARBA" id="ARBA00041117"/>
    </source>
</evidence>
<dbReference type="PANTHER" id="PTHR31465:SF9">
    <property type="entry name" value="SPHINGOID LONG-CHAIN BASE TRANSPORTER RSB1"/>
    <property type="match status" value="1"/>
</dbReference>
<reference evidence="11" key="1">
    <citation type="submission" date="2016-02" db="EMBL/GenBank/DDBJ databases">
        <title>Comparative genomics of biotechnologically important yeasts.</title>
        <authorList>
            <consortium name="DOE Joint Genome Institute"/>
            <person name="Riley R."/>
            <person name="Haridas S."/>
            <person name="Wolfe K.H."/>
            <person name="Lopes M.R."/>
            <person name="Hittinger C.T."/>
            <person name="Goker M."/>
            <person name="Salamov A."/>
            <person name="Wisecaver J."/>
            <person name="Long T.M."/>
            <person name="Aerts A.L."/>
            <person name="Barry K."/>
            <person name="Choi C."/>
            <person name="Clum A."/>
            <person name="Coughlan A.Y."/>
            <person name="Deshpande S."/>
            <person name="Douglass A.P."/>
            <person name="Hanson S.J."/>
            <person name="Klenk H.-P."/>
            <person name="Labutti K."/>
            <person name="Lapidus A."/>
            <person name="Lindquist E."/>
            <person name="Lipzen A."/>
            <person name="Meier-Kolthoff J.P."/>
            <person name="Ohm R.A."/>
            <person name="Otillar R.P."/>
            <person name="Pangilinan J."/>
            <person name="Peng Y."/>
            <person name="Rokas A."/>
            <person name="Rosa C.A."/>
            <person name="Scheuner C."/>
            <person name="Sibirny A.A."/>
            <person name="Slot J.C."/>
            <person name="Stielow J.B."/>
            <person name="Sun H."/>
            <person name="Kurtzman C.P."/>
            <person name="Blackwell M."/>
            <person name="Jeffries T.W."/>
            <person name="Grigoriev I.V."/>
        </authorList>
    </citation>
    <scope>NUCLEOTIDE SEQUENCE [LARGE SCALE GENOMIC DNA]</scope>
    <source>
        <strain evidence="11">NRRL Y-17796</strain>
    </source>
</reference>
<evidence type="ECO:0000256" key="4">
    <source>
        <dbReference type="ARBA" id="ARBA00022989"/>
    </source>
</evidence>
<sequence length="287" mass="31927">NHYGYVPSLAPNLIGLIGFALLSIAQLALAVYYREWWFGCAMGLGTLLEFIGYLTRVLSYYDVYSYGYFICQITCLTLAPTFLMAGVYNMLGKLVIVHGLDLVSKLKPATYTYFFLAFDISCIALQGGGGGIASGAGENISMYNAGNNVMLVGIILQVVAMFIFMCLTVLVFYNANKMKKAGMYPTREDLAAEGLLDLHINPSAKPQRRYHPNVSPVLYGITYEKRWKPTVIAFAIAVLLIFTRCMYRVVELAQGWGGYLMETEPYFLVLDGLMILIALILISIYHP</sequence>
<feature type="non-terminal residue" evidence="10">
    <location>
        <position position="287"/>
    </location>
</feature>
<dbReference type="Pfam" id="PF04479">
    <property type="entry name" value="RTA1"/>
    <property type="match status" value="1"/>
</dbReference>
<gene>
    <name evidence="10" type="ORF">CANCADRAFT_14266</name>
</gene>
<dbReference type="PANTHER" id="PTHR31465">
    <property type="entry name" value="PROTEIN RTA1-RELATED"/>
    <property type="match status" value="1"/>
</dbReference>
<proteinExistence type="inferred from homology"/>
<evidence type="ECO:0000256" key="3">
    <source>
        <dbReference type="ARBA" id="ARBA00022692"/>
    </source>
</evidence>
<keyword evidence="5" id="KW-0813">Transport</keyword>
<keyword evidence="5" id="KW-0445">Lipid transport</keyword>
<protein>
    <recommendedName>
        <fullName evidence="8">Sphingoid long-chain base transporter RSB1</fullName>
    </recommendedName>
</protein>
<keyword evidence="4 9" id="KW-1133">Transmembrane helix</keyword>
<evidence type="ECO:0000313" key="11">
    <source>
        <dbReference type="Proteomes" id="UP000095023"/>
    </source>
</evidence>